<dbReference type="Gene3D" id="3.40.50.150">
    <property type="entry name" value="Vaccinia Virus protein VP39"/>
    <property type="match status" value="1"/>
</dbReference>
<reference evidence="2" key="1">
    <citation type="journal article" date="2021" name="Science">
        <title>Hunting the eagle killer: A cyanobacterial neurotoxin causes vacuolar myelinopathy.</title>
        <authorList>
            <person name="Breinlinger S."/>
            <person name="Phillips T.J."/>
            <person name="Haram B.N."/>
            <person name="Mares J."/>
            <person name="Martinez Yerena J.A."/>
            <person name="Hrouzek P."/>
            <person name="Sobotka R."/>
            <person name="Henderson W.M."/>
            <person name="Schmieder P."/>
            <person name="Williams S.M."/>
            <person name="Lauderdale J.D."/>
            <person name="Wilde H.D."/>
            <person name="Gerrin W."/>
            <person name="Kust A."/>
            <person name="Washington J.W."/>
            <person name="Wagner C."/>
            <person name="Geier B."/>
            <person name="Liebeke M."/>
            <person name="Enke H."/>
            <person name="Niedermeyer T.H.J."/>
            <person name="Wilde S.B."/>
        </authorList>
    </citation>
    <scope>NUCLEOTIDE SEQUENCE [LARGE SCALE GENOMIC DNA]</scope>
    <source>
        <strain evidence="2">Thurmond2011</strain>
    </source>
</reference>
<dbReference type="GO" id="GO:0008168">
    <property type="term" value="F:methyltransferase activity"/>
    <property type="evidence" value="ECO:0007669"/>
    <property type="project" value="UniProtKB-KW"/>
</dbReference>
<dbReference type="AlphaFoldDB" id="A0AAP5I491"/>
<dbReference type="InterPro" id="IPR029063">
    <property type="entry name" value="SAM-dependent_MTases_sf"/>
</dbReference>
<dbReference type="EMBL" id="JAALHA020000001">
    <property type="protein sequence ID" value="MDR9893484.1"/>
    <property type="molecule type" value="Genomic_DNA"/>
</dbReference>
<evidence type="ECO:0000313" key="1">
    <source>
        <dbReference type="EMBL" id="MDR9893484.1"/>
    </source>
</evidence>
<accession>A0AAP5I491</accession>
<keyword evidence="2" id="KW-1185">Reference proteome</keyword>
<organism evidence="1 2">
    <name type="scientific">Aetokthonos hydrillicola Thurmond2011</name>
    <dbReference type="NCBI Taxonomy" id="2712845"/>
    <lineage>
        <taxon>Bacteria</taxon>
        <taxon>Bacillati</taxon>
        <taxon>Cyanobacteriota</taxon>
        <taxon>Cyanophyceae</taxon>
        <taxon>Nostocales</taxon>
        <taxon>Hapalosiphonaceae</taxon>
        <taxon>Aetokthonos</taxon>
    </lineage>
</organism>
<sequence>MERMLEKIVIWGRSAEEYIKMFGLSSQDMKLKILDCAGGPASFNAEMTRQGFNVVSCDPIYMYNSSEIAQRIQEAYQQIMEVVPANLNSFVWQTIKSPSQLVETRMAAMQTFINDFSMGIEERRYVVAQLPILPFADGEFDLALCSHFLFTYSDHFSEEFHFASIIEMSRVAKETRIFPLLTTSQEPSPLLGPVINKLNNLRYKVEVKQASYEFQKGGNKFLQVLSTDVFR</sequence>
<proteinExistence type="predicted"/>
<dbReference type="SUPFAM" id="SSF53335">
    <property type="entry name" value="S-adenosyl-L-methionine-dependent methyltransferases"/>
    <property type="match status" value="1"/>
</dbReference>
<name>A0AAP5I491_9CYAN</name>
<keyword evidence="1" id="KW-0808">Transferase</keyword>
<dbReference type="Proteomes" id="UP000667802">
    <property type="component" value="Unassembled WGS sequence"/>
</dbReference>
<evidence type="ECO:0000313" key="2">
    <source>
        <dbReference type="Proteomes" id="UP000667802"/>
    </source>
</evidence>
<protein>
    <submittedName>
        <fullName evidence="1">Class I SAM-dependent methyltransferase</fullName>
    </submittedName>
</protein>
<dbReference type="GO" id="GO:0032259">
    <property type="term" value="P:methylation"/>
    <property type="evidence" value="ECO:0007669"/>
    <property type="project" value="UniProtKB-KW"/>
</dbReference>
<comment type="caution">
    <text evidence="1">The sequence shown here is derived from an EMBL/GenBank/DDBJ whole genome shotgun (WGS) entry which is preliminary data.</text>
</comment>
<dbReference type="RefSeq" id="WP_208345214.1">
    <property type="nucleotide sequence ID" value="NZ_CAWQFN010000612.1"/>
</dbReference>
<keyword evidence="1" id="KW-0489">Methyltransferase</keyword>
<gene>
    <name evidence="1" type="ORF">G7B40_002630</name>
</gene>